<name>A0ACD3BA99_9AGAR</name>
<sequence length="407" mass="46195">MAAEIKPFKLTVSKEKSDWILNRVKTAHIIPDLEHPEGEEWSHGVPSKVIQDLVDFWKTDYDWQKVQDHINSTFQMYTVGIEEGGETIDLHFVHHRSEEEDAIPMLFAHGWPGNFLEAENMLSLTKADNSKQQAFHVVVPSIPGFTFSSPPKKPGFTVAKIAAVYNKLMLRLGYKHYVAQGGDWGSFILRAVAIYHPESCLAVHLNYVLATPPSALQHPLTILWLILRWFTPDQKKRLGRMQWWMKDESGYSKIQATKPQTISFALLDSPIGMLAWIREKIDNLVEPGYVWPKETVITWTMLYLLSENAGNARLYKEGIATLPKEVLSKVIPETVLFGASCFPNDIGYIPQWWAQVGVAKNIVFWREHEAGGHFPAVECGDVLKADFREFVEKVQGTKRADLLAAGK</sequence>
<dbReference type="EMBL" id="ML208272">
    <property type="protein sequence ID" value="TFK73927.1"/>
    <property type="molecule type" value="Genomic_DNA"/>
</dbReference>
<gene>
    <name evidence="1" type="ORF">BDN72DRAFT_761002</name>
</gene>
<accession>A0ACD3BA99</accession>
<evidence type="ECO:0000313" key="2">
    <source>
        <dbReference type="Proteomes" id="UP000308600"/>
    </source>
</evidence>
<protein>
    <submittedName>
        <fullName evidence="1">Epoxide hydrolase domain-containing protein</fullName>
    </submittedName>
</protein>
<reference evidence="1 2" key="1">
    <citation type="journal article" date="2019" name="Nat. Ecol. Evol.">
        <title>Megaphylogeny resolves global patterns of mushroom evolution.</title>
        <authorList>
            <person name="Varga T."/>
            <person name="Krizsan K."/>
            <person name="Foldi C."/>
            <person name="Dima B."/>
            <person name="Sanchez-Garcia M."/>
            <person name="Sanchez-Ramirez S."/>
            <person name="Szollosi G.J."/>
            <person name="Szarkandi J.G."/>
            <person name="Papp V."/>
            <person name="Albert L."/>
            <person name="Andreopoulos W."/>
            <person name="Angelini C."/>
            <person name="Antonin V."/>
            <person name="Barry K.W."/>
            <person name="Bougher N.L."/>
            <person name="Buchanan P."/>
            <person name="Buyck B."/>
            <person name="Bense V."/>
            <person name="Catcheside P."/>
            <person name="Chovatia M."/>
            <person name="Cooper J."/>
            <person name="Damon W."/>
            <person name="Desjardin D."/>
            <person name="Finy P."/>
            <person name="Geml J."/>
            <person name="Haridas S."/>
            <person name="Hughes K."/>
            <person name="Justo A."/>
            <person name="Karasinski D."/>
            <person name="Kautmanova I."/>
            <person name="Kiss B."/>
            <person name="Kocsube S."/>
            <person name="Kotiranta H."/>
            <person name="LaButti K.M."/>
            <person name="Lechner B.E."/>
            <person name="Liimatainen K."/>
            <person name="Lipzen A."/>
            <person name="Lukacs Z."/>
            <person name="Mihaltcheva S."/>
            <person name="Morgado L.N."/>
            <person name="Niskanen T."/>
            <person name="Noordeloos M.E."/>
            <person name="Ohm R.A."/>
            <person name="Ortiz-Santana B."/>
            <person name="Ovrebo C."/>
            <person name="Racz N."/>
            <person name="Riley R."/>
            <person name="Savchenko A."/>
            <person name="Shiryaev A."/>
            <person name="Soop K."/>
            <person name="Spirin V."/>
            <person name="Szebenyi C."/>
            <person name="Tomsovsky M."/>
            <person name="Tulloss R.E."/>
            <person name="Uehling J."/>
            <person name="Grigoriev I.V."/>
            <person name="Vagvolgyi C."/>
            <person name="Papp T."/>
            <person name="Martin F.M."/>
            <person name="Miettinen O."/>
            <person name="Hibbett D.S."/>
            <person name="Nagy L.G."/>
        </authorList>
    </citation>
    <scope>NUCLEOTIDE SEQUENCE [LARGE SCALE GENOMIC DNA]</scope>
    <source>
        <strain evidence="1 2">NL-1719</strain>
    </source>
</reference>
<proteinExistence type="predicted"/>
<dbReference type="Proteomes" id="UP000308600">
    <property type="component" value="Unassembled WGS sequence"/>
</dbReference>
<keyword evidence="2" id="KW-1185">Reference proteome</keyword>
<organism evidence="1 2">
    <name type="scientific">Pluteus cervinus</name>
    <dbReference type="NCBI Taxonomy" id="181527"/>
    <lineage>
        <taxon>Eukaryota</taxon>
        <taxon>Fungi</taxon>
        <taxon>Dikarya</taxon>
        <taxon>Basidiomycota</taxon>
        <taxon>Agaricomycotina</taxon>
        <taxon>Agaricomycetes</taxon>
        <taxon>Agaricomycetidae</taxon>
        <taxon>Agaricales</taxon>
        <taxon>Pluteineae</taxon>
        <taxon>Pluteaceae</taxon>
        <taxon>Pluteus</taxon>
    </lineage>
</organism>
<keyword evidence="1" id="KW-0378">Hydrolase</keyword>
<evidence type="ECO:0000313" key="1">
    <source>
        <dbReference type="EMBL" id="TFK73927.1"/>
    </source>
</evidence>